<evidence type="ECO:0000313" key="3">
    <source>
        <dbReference type="WBParaSite" id="nRc.2.0.1.t00337-RA"/>
    </source>
</evidence>
<protein>
    <submittedName>
        <fullName evidence="3">Uncharacterized protein</fullName>
    </submittedName>
</protein>
<feature type="compositionally biased region" description="Low complexity" evidence="1">
    <location>
        <begin position="67"/>
        <end position="94"/>
    </location>
</feature>
<reference evidence="3" key="1">
    <citation type="submission" date="2022-11" db="UniProtKB">
        <authorList>
            <consortium name="WormBaseParasite"/>
        </authorList>
    </citation>
    <scope>IDENTIFICATION</scope>
</reference>
<sequence length="94" mass="10289">MCQVHSTGFYEEAYKHGFRRSPPKLTDYISLLQRHAKIQKCLEALKNLPKPVFKVLLPPPPRMDVEPATSSSTSLPPTATSLPPTAPTSATATT</sequence>
<organism evidence="2 3">
    <name type="scientific">Romanomermis culicivorax</name>
    <name type="common">Nematode worm</name>
    <dbReference type="NCBI Taxonomy" id="13658"/>
    <lineage>
        <taxon>Eukaryota</taxon>
        <taxon>Metazoa</taxon>
        <taxon>Ecdysozoa</taxon>
        <taxon>Nematoda</taxon>
        <taxon>Enoplea</taxon>
        <taxon>Dorylaimia</taxon>
        <taxon>Mermithida</taxon>
        <taxon>Mermithoidea</taxon>
        <taxon>Mermithidae</taxon>
        <taxon>Romanomermis</taxon>
    </lineage>
</organism>
<proteinExistence type="predicted"/>
<evidence type="ECO:0000256" key="1">
    <source>
        <dbReference type="SAM" id="MobiDB-lite"/>
    </source>
</evidence>
<dbReference type="Proteomes" id="UP000887565">
    <property type="component" value="Unplaced"/>
</dbReference>
<accession>A0A915HFF7</accession>
<dbReference type="AlphaFoldDB" id="A0A915HFF7"/>
<dbReference type="WBParaSite" id="nRc.2.0.1.t00337-RA">
    <property type="protein sequence ID" value="nRc.2.0.1.t00337-RA"/>
    <property type="gene ID" value="nRc.2.0.1.g00337"/>
</dbReference>
<name>A0A915HFF7_ROMCU</name>
<keyword evidence="2" id="KW-1185">Reference proteome</keyword>
<evidence type="ECO:0000313" key="2">
    <source>
        <dbReference type="Proteomes" id="UP000887565"/>
    </source>
</evidence>
<feature type="region of interest" description="Disordered" evidence="1">
    <location>
        <begin position="59"/>
        <end position="94"/>
    </location>
</feature>